<organism evidence="12">
    <name type="scientific">Caenorhabditis brenneri</name>
    <name type="common">Nematode worm</name>
    <dbReference type="NCBI Taxonomy" id="135651"/>
    <lineage>
        <taxon>Eukaryota</taxon>
        <taxon>Metazoa</taxon>
        <taxon>Ecdysozoa</taxon>
        <taxon>Nematoda</taxon>
        <taxon>Chromadorea</taxon>
        <taxon>Rhabditida</taxon>
        <taxon>Rhabditina</taxon>
        <taxon>Rhabditomorpha</taxon>
        <taxon>Rhabditoidea</taxon>
        <taxon>Rhabditidae</taxon>
        <taxon>Peloderinae</taxon>
        <taxon>Caenorhabditis</taxon>
    </lineage>
</organism>
<gene>
    <name evidence="11" type="ORF">CAEBREN_01648</name>
</gene>
<evidence type="ECO:0000256" key="7">
    <source>
        <dbReference type="ARBA" id="ARBA00022786"/>
    </source>
</evidence>
<dbReference type="HOGENOM" id="CLU_866618_0_0_1"/>
<dbReference type="InterPro" id="IPR002867">
    <property type="entry name" value="IBR_dom"/>
</dbReference>
<keyword evidence="9" id="KW-1133">Transmembrane helix</keyword>
<proteinExistence type="predicted"/>
<dbReference type="GO" id="GO:0016567">
    <property type="term" value="P:protein ubiquitination"/>
    <property type="evidence" value="ECO:0007669"/>
    <property type="project" value="InterPro"/>
</dbReference>
<dbReference type="SUPFAM" id="SSF57850">
    <property type="entry name" value="RING/U-box"/>
    <property type="match status" value="1"/>
</dbReference>
<dbReference type="SMART" id="SM00647">
    <property type="entry name" value="IBR"/>
    <property type="match status" value="1"/>
</dbReference>
<evidence type="ECO:0000313" key="11">
    <source>
        <dbReference type="EMBL" id="EGT37405.1"/>
    </source>
</evidence>
<keyword evidence="9" id="KW-0812">Transmembrane</keyword>
<evidence type="ECO:0000259" key="10">
    <source>
        <dbReference type="PROSITE" id="PS51873"/>
    </source>
</evidence>
<keyword evidence="4" id="KW-0479">Metal-binding</keyword>
<dbReference type="Pfam" id="PF22191">
    <property type="entry name" value="IBR_1"/>
    <property type="match status" value="1"/>
</dbReference>
<evidence type="ECO:0000313" key="12">
    <source>
        <dbReference type="Proteomes" id="UP000008068"/>
    </source>
</evidence>
<dbReference type="InParanoid" id="G0MMK3"/>
<feature type="domain" description="RING-type" evidence="10">
    <location>
        <begin position="1"/>
        <end position="175"/>
    </location>
</feature>
<feature type="transmembrane region" description="Helical" evidence="9">
    <location>
        <begin position="292"/>
        <end position="318"/>
    </location>
</feature>
<keyword evidence="3" id="KW-0808">Transferase</keyword>
<dbReference type="PANTHER" id="PTHR11685">
    <property type="entry name" value="RBR FAMILY RING FINGER AND IBR DOMAIN-CONTAINING"/>
    <property type="match status" value="1"/>
</dbReference>
<dbReference type="EMBL" id="GL379802">
    <property type="protein sequence ID" value="EGT37405.1"/>
    <property type="molecule type" value="Genomic_DNA"/>
</dbReference>
<reference evidence="12" key="1">
    <citation type="submission" date="2011-07" db="EMBL/GenBank/DDBJ databases">
        <authorList>
            <consortium name="Caenorhabditis brenneri Sequencing and Analysis Consortium"/>
            <person name="Wilson R.K."/>
        </authorList>
    </citation>
    <scope>NUCLEOTIDE SEQUENCE [LARGE SCALE GENOMIC DNA]</scope>
    <source>
        <strain evidence="12">PB2801</strain>
    </source>
</reference>
<dbReference type="STRING" id="135651.G0MMK3"/>
<dbReference type="GO" id="GO:0061630">
    <property type="term" value="F:ubiquitin protein ligase activity"/>
    <property type="evidence" value="ECO:0007669"/>
    <property type="project" value="UniProtKB-EC"/>
</dbReference>
<dbReference type="EC" id="2.3.2.31" evidence="2"/>
<dbReference type="Proteomes" id="UP000008068">
    <property type="component" value="Unassembled WGS sequence"/>
</dbReference>
<accession>G0MMK3</accession>
<dbReference type="GO" id="GO:0008270">
    <property type="term" value="F:zinc ion binding"/>
    <property type="evidence" value="ECO:0007669"/>
    <property type="project" value="UniProtKB-KW"/>
</dbReference>
<dbReference type="eggNOG" id="KOG1815">
    <property type="taxonomic scope" value="Eukaryota"/>
</dbReference>
<keyword evidence="9" id="KW-0472">Membrane</keyword>
<evidence type="ECO:0000256" key="9">
    <source>
        <dbReference type="SAM" id="Phobius"/>
    </source>
</evidence>
<keyword evidence="7" id="KW-0833">Ubl conjugation pathway</keyword>
<dbReference type="Gene3D" id="1.20.120.1750">
    <property type="match status" value="1"/>
</dbReference>
<dbReference type="AlphaFoldDB" id="G0MMK3"/>
<keyword evidence="6" id="KW-0863">Zinc-finger</keyword>
<evidence type="ECO:0000256" key="3">
    <source>
        <dbReference type="ARBA" id="ARBA00022679"/>
    </source>
</evidence>
<protein>
    <recommendedName>
        <fullName evidence="2">RBR-type E3 ubiquitin transferase</fullName>
        <ecNumber evidence="2">2.3.2.31</ecNumber>
    </recommendedName>
</protein>
<dbReference type="InterPro" id="IPR044066">
    <property type="entry name" value="TRIAD_supradom"/>
</dbReference>
<evidence type="ECO:0000256" key="2">
    <source>
        <dbReference type="ARBA" id="ARBA00012251"/>
    </source>
</evidence>
<dbReference type="OrthoDB" id="9978677at2759"/>
<name>G0MMK3_CAEBE</name>
<keyword evidence="8" id="KW-0862">Zinc</keyword>
<evidence type="ECO:0000256" key="5">
    <source>
        <dbReference type="ARBA" id="ARBA00022737"/>
    </source>
</evidence>
<evidence type="ECO:0000256" key="6">
    <source>
        <dbReference type="ARBA" id="ARBA00022771"/>
    </source>
</evidence>
<sequence length="321" mass="37641">MSLEMSTLAAAPKQVISVLLPYSVDQFHFQVLTPYDIQAEISSCIFKVRSLLQVDSSYSLTLLLKFKWDMDALKESFHASQDLSDFLVSNNVTLKRWEKACKEHHALGKVADIQTWEYIQKYTEDCPHCLAFIVKNGGCSHMTCSKCRHEFCWDCREPWRYGGHHGNGCRHIKNPSNRPNLENIAPYIISFNHHKQRLRNNRDTPELKTCHRTLMYTYVYGYYQEPGSDKEVFEKLQKDLEMEITKSAQFWRSRQRMERCELLRKLLLDYCSSNRMDKKDFMIVKSNAKKGYMNYISSLLLALLLVLVLLIMIIVFFVQTC</sequence>
<keyword evidence="5" id="KW-0677">Repeat</keyword>
<keyword evidence="12" id="KW-1185">Reference proteome</keyword>
<evidence type="ECO:0000256" key="8">
    <source>
        <dbReference type="ARBA" id="ARBA00022833"/>
    </source>
</evidence>
<evidence type="ECO:0000256" key="4">
    <source>
        <dbReference type="ARBA" id="ARBA00022723"/>
    </source>
</evidence>
<dbReference type="PROSITE" id="PS51873">
    <property type="entry name" value="TRIAD"/>
    <property type="match status" value="1"/>
</dbReference>
<evidence type="ECO:0000256" key="1">
    <source>
        <dbReference type="ARBA" id="ARBA00001798"/>
    </source>
</evidence>
<comment type="catalytic activity">
    <reaction evidence="1">
        <text>[E2 ubiquitin-conjugating enzyme]-S-ubiquitinyl-L-cysteine + [acceptor protein]-L-lysine = [E2 ubiquitin-conjugating enzyme]-L-cysteine + [acceptor protein]-N(6)-ubiquitinyl-L-lysine.</text>
        <dbReference type="EC" id="2.3.2.31"/>
    </reaction>
</comment>
<dbReference type="InterPro" id="IPR031127">
    <property type="entry name" value="E3_UB_ligase_RBR"/>
</dbReference>